<name>A0A9D1XRZ5_9BACT</name>
<proteinExistence type="predicted"/>
<feature type="region of interest" description="Disordered" evidence="1">
    <location>
        <begin position="41"/>
        <end position="62"/>
    </location>
</feature>
<evidence type="ECO:0000313" key="3">
    <source>
        <dbReference type="Proteomes" id="UP000823847"/>
    </source>
</evidence>
<dbReference type="EMBL" id="DXEN01000049">
    <property type="protein sequence ID" value="HIX86226.1"/>
    <property type="molecule type" value="Genomic_DNA"/>
</dbReference>
<evidence type="ECO:0000256" key="1">
    <source>
        <dbReference type="SAM" id="MobiDB-lite"/>
    </source>
</evidence>
<reference evidence="2" key="2">
    <citation type="submission" date="2021-04" db="EMBL/GenBank/DDBJ databases">
        <authorList>
            <person name="Gilroy R."/>
        </authorList>
    </citation>
    <scope>NUCLEOTIDE SEQUENCE</scope>
    <source>
        <strain evidence="2">ChiHecec2B26-12326</strain>
    </source>
</reference>
<protein>
    <submittedName>
        <fullName evidence="2">DNA-binding protein</fullName>
    </submittedName>
</protein>
<gene>
    <name evidence="2" type="ORF">H9848_06420</name>
</gene>
<dbReference type="AlphaFoldDB" id="A0A9D1XRZ5"/>
<evidence type="ECO:0000313" key="2">
    <source>
        <dbReference type="EMBL" id="HIX86226.1"/>
    </source>
</evidence>
<feature type="non-terminal residue" evidence="2">
    <location>
        <position position="1"/>
    </location>
</feature>
<organism evidence="2 3">
    <name type="scientific">Candidatus Parabacteroides intestinigallinarum</name>
    <dbReference type="NCBI Taxonomy" id="2838722"/>
    <lineage>
        <taxon>Bacteria</taxon>
        <taxon>Pseudomonadati</taxon>
        <taxon>Bacteroidota</taxon>
        <taxon>Bacteroidia</taxon>
        <taxon>Bacteroidales</taxon>
        <taxon>Tannerellaceae</taxon>
        <taxon>Parabacteroides</taxon>
    </lineage>
</organism>
<accession>A0A9D1XRZ5</accession>
<sequence>PAETREGWTVATNLKGVRLNVRNTKTWSNAELRKGCKLSELTAYDDGSATTDEEGTDSPGTI</sequence>
<comment type="caution">
    <text evidence="2">The sequence shown here is derived from an EMBL/GenBank/DDBJ whole genome shotgun (WGS) entry which is preliminary data.</text>
</comment>
<dbReference type="GO" id="GO:0003677">
    <property type="term" value="F:DNA binding"/>
    <property type="evidence" value="ECO:0007669"/>
    <property type="project" value="UniProtKB-KW"/>
</dbReference>
<keyword evidence="2" id="KW-0238">DNA-binding</keyword>
<reference evidence="2" key="1">
    <citation type="journal article" date="2021" name="PeerJ">
        <title>Extensive microbial diversity within the chicken gut microbiome revealed by metagenomics and culture.</title>
        <authorList>
            <person name="Gilroy R."/>
            <person name="Ravi A."/>
            <person name="Getino M."/>
            <person name="Pursley I."/>
            <person name="Horton D.L."/>
            <person name="Alikhan N.F."/>
            <person name="Baker D."/>
            <person name="Gharbi K."/>
            <person name="Hall N."/>
            <person name="Watson M."/>
            <person name="Adriaenssens E.M."/>
            <person name="Foster-Nyarko E."/>
            <person name="Jarju S."/>
            <person name="Secka A."/>
            <person name="Antonio M."/>
            <person name="Oren A."/>
            <person name="Chaudhuri R.R."/>
            <person name="La Ragione R."/>
            <person name="Hildebrand F."/>
            <person name="Pallen M.J."/>
        </authorList>
    </citation>
    <scope>NUCLEOTIDE SEQUENCE</scope>
    <source>
        <strain evidence="2">ChiHecec2B26-12326</strain>
    </source>
</reference>
<dbReference type="Proteomes" id="UP000823847">
    <property type="component" value="Unassembled WGS sequence"/>
</dbReference>